<gene>
    <name evidence="2" type="ORF">AFIC_001122</name>
</gene>
<name>A0ABY8BRJ9_AFICR</name>
<accession>A0ABY8BRJ9</accession>
<proteinExistence type="predicted"/>
<dbReference type="Proteomes" id="UP001213907">
    <property type="component" value="Chromosome"/>
</dbReference>
<protein>
    <submittedName>
        <fullName evidence="2">Uncharacterized protein</fullName>
    </submittedName>
</protein>
<reference evidence="2 3" key="1">
    <citation type="submission" date="2022-11" db="EMBL/GenBank/DDBJ databases">
        <authorList>
            <person name="Siebert D."/>
            <person name="Busche T."/>
            <person name="Saydam E."/>
            <person name="Kalinowski J."/>
            <person name="Ruckert C."/>
            <person name="Blombach B."/>
        </authorList>
    </citation>
    <scope>NUCLEOTIDE SEQUENCE [LARGE SCALE GENOMIC DNA]</scope>
    <source>
        <strain evidence="2 3">DSM 1083</strain>
    </source>
</reference>
<feature type="region of interest" description="Disordered" evidence="1">
    <location>
        <begin position="1"/>
        <end position="20"/>
    </location>
</feature>
<dbReference type="EMBL" id="CP113162">
    <property type="protein sequence ID" value="WEF52627.1"/>
    <property type="molecule type" value="Genomic_DNA"/>
</dbReference>
<sequence length="121" mass="13850">MRSARRSIATNRPRHYPQTPDGRYFVVSGRLWRKTRPDLSEDKRQSLVAELMAARRGIATARRSGDLAQERAYRHAVHEAKVALGERGPVWWGDGAPDFNRYMAVNTPYAEWFSQFGESGD</sequence>
<keyword evidence="3" id="KW-1185">Reference proteome</keyword>
<evidence type="ECO:0000313" key="2">
    <source>
        <dbReference type="EMBL" id="WEF52627.1"/>
    </source>
</evidence>
<evidence type="ECO:0000256" key="1">
    <source>
        <dbReference type="SAM" id="MobiDB-lite"/>
    </source>
</evidence>
<organism evidence="2 3">
    <name type="scientific">Afipia carboxydohydrogena</name>
    <name type="common">Pseudomonas carboxydohydrogena</name>
    <dbReference type="NCBI Taxonomy" id="290"/>
    <lineage>
        <taxon>Bacteria</taxon>
        <taxon>Pseudomonadati</taxon>
        <taxon>Pseudomonadota</taxon>
        <taxon>Alphaproteobacteria</taxon>
        <taxon>Hyphomicrobiales</taxon>
        <taxon>Nitrobacteraceae</taxon>
        <taxon>Afipia</taxon>
    </lineage>
</organism>
<evidence type="ECO:0000313" key="3">
    <source>
        <dbReference type="Proteomes" id="UP001213907"/>
    </source>
</evidence>